<dbReference type="AlphaFoldDB" id="A0A2A7SIJ9"/>
<sequence>MNTSKRGDHLFAAGLLKAIRDVADMMSRSKIGDTSEGRVLHASIASLQRSLTGGAFDTTVNRGRIVSGSDPHSVAFGRASRDFTQSMSSLVFVLEHRRDLGAEKDQAKRNELVMQAAKLVTDAKLYAELAVKRMFDAAIDPAVLKQITQGAGDKPRDTEIANARSALQQVRGAILAGIGKM</sequence>
<gene>
    <name evidence="1" type="ORF">CRM94_15705</name>
</gene>
<proteinExistence type="predicted"/>
<name>A0A2A7SIJ9_BURGA</name>
<evidence type="ECO:0000313" key="1">
    <source>
        <dbReference type="EMBL" id="PEH43477.1"/>
    </source>
</evidence>
<dbReference type="EMBL" id="PDDY01000001">
    <property type="protein sequence ID" value="PEH43477.1"/>
    <property type="molecule type" value="Genomic_DNA"/>
</dbReference>
<dbReference type="RefSeq" id="WP_098153089.1">
    <property type="nucleotide sequence ID" value="NZ_CADEWX010000001.1"/>
</dbReference>
<evidence type="ECO:0000313" key="2">
    <source>
        <dbReference type="Proteomes" id="UP000220629"/>
    </source>
</evidence>
<protein>
    <submittedName>
        <fullName evidence="1">Uncharacterized protein</fullName>
    </submittedName>
</protein>
<comment type="caution">
    <text evidence="1">The sequence shown here is derived from an EMBL/GenBank/DDBJ whole genome shotgun (WGS) entry which is preliminary data.</text>
</comment>
<reference evidence="2" key="1">
    <citation type="submission" date="2017-09" db="EMBL/GenBank/DDBJ databases">
        <title>FDA dAtabase for Regulatory Grade micrObial Sequences (FDA-ARGOS): Supporting development and validation of Infectious Disease Dx tests.</title>
        <authorList>
            <person name="Minogue T."/>
            <person name="Wolcott M."/>
            <person name="Wasieloski L."/>
            <person name="Aguilar W."/>
            <person name="Moore D."/>
            <person name="Tallon L."/>
            <person name="Sadzewicz L."/>
            <person name="Ott S."/>
            <person name="Zhao X."/>
            <person name="Nagaraj S."/>
            <person name="Vavikolanu K."/>
            <person name="Aluvathingal J."/>
            <person name="Nadendla S."/>
            <person name="Sichtig H."/>
        </authorList>
    </citation>
    <scope>NUCLEOTIDE SEQUENCE [LARGE SCALE GENOMIC DNA]</scope>
    <source>
        <strain evidence="2">FDAARGOS_390</strain>
    </source>
</reference>
<organism evidence="1 2">
    <name type="scientific">Burkholderia gladioli</name>
    <name type="common">Pseudomonas marginata</name>
    <name type="synonym">Phytomonas marginata</name>
    <dbReference type="NCBI Taxonomy" id="28095"/>
    <lineage>
        <taxon>Bacteria</taxon>
        <taxon>Pseudomonadati</taxon>
        <taxon>Pseudomonadota</taxon>
        <taxon>Betaproteobacteria</taxon>
        <taxon>Burkholderiales</taxon>
        <taxon>Burkholderiaceae</taxon>
        <taxon>Burkholderia</taxon>
    </lineage>
</organism>
<dbReference type="Proteomes" id="UP000220629">
    <property type="component" value="Unassembled WGS sequence"/>
</dbReference>
<accession>A0A2A7SIJ9</accession>